<dbReference type="SUPFAM" id="SSF52096">
    <property type="entry name" value="ClpP/crotonase"/>
    <property type="match status" value="1"/>
</dbReference>
<sequence length="420" mass="46595">MTISFRFACGLLLLLGLPGTLRAQATLTPAQYQQDFDYFWTTVNDNYCYFDKKQTDWARVRELYGAQVAGVSTRAQFVRLLENALNELCDNHASLSTNLPDSRRLVPTGTDVWAQFEQGKPVVMAVRPGYGAERVGLRPGMEIVSINEVPVAQALPPLLGRTLKTVDAAARNLALNLALAGDHRTPRQLTVRAQGRLRVLYPDIPTAQLEQRDARSLLESRQLGTVCYIRINNSLGNNRLIAAFDSTLDALANTTGLILDLRDTPSGGNTTVARAILGRFLTQEQPYQRHEFPAEERQFGIRRSTLEIVSPRPRPYTRPLVVLVGHWTSSMGEGITIGLDAMRRATIMGTEMARLNGAITSFRLPNSTFGFNIPTERLYQVNGQPRENFVPAERIAPDPQGTTDTALDSALQRLHAPAKR</sequence>
<keyword evidence="4" id="KW-1185">Reference proteome</keyword>
<dbReference type="InterPro" id="IPR029045">
    <property type="entry name" value="ClpP/crotonase-like_dom_sf"/>
</dbReference>
<feature type="signal peptide" evidence="1">
    <location>
        <begin position="1"/>
        <end position="23"/>
    </location>
</feature>
<dbReference type="Proteomes" id="UP001211005">
    <property type="component" value="Chromosome"/>
</dbReference>
<evidence type="ECO:0000313" key="3">
    <source>
        <dbReference type="EMBL" id="WBA40814.1"/>
    </source>
</evidence>
<name>A0ABY7LLZ1_9BACT</name>
<keyword evidence="1" id="KW-0732">Signal</keyword>
<dbReference type="Gene3D" id="3.30.750.44">
    <property type="match status" value="1"/>
</dbReference>
<dbReference type="Pfam" id="PF03572">
    <property type="entry name" value="Peptidase_S41"/>
    <property type="match status" value="1"/>
</dbReference>
<dbReference type="InterPro" id="IPR036034">
    <property type="entry name" value="PDZ_sf"/>
</dbReference>
<organism evidence="3 4">
    <name type="scientific">Hymenobacter canadensis</name>
    <dbReference type="NCBI Taxonomy" id="2999067"/>
    <lineage>
        <taxon>Bacteria</taxon>
        <taxon>Pseudomonadati</taxon>
        <taxon>Bacteroidota</taxon>
        <taxon>Cytophagia</taxon>
        <taxon>Cytophagales</taxon>
        <taxon>Hymenobacteraceae</taxon>
        <taxon>Hymenobacter</taxon>
    </lineage>
</organism>
<feature type="chain" id="PRO_5045150925" evidence="1">
    <location>
        <begin position="24"/>
        <end position="420"/>
    </location>
</feature>
<feature type="domain" description="Tail specific protease" evidence="2">
    <location>
        <begin position="204"/>
        <end position="396"/>
    </location>
</feature>
<evidence type="ECO:0000256" key="1">
    <source>
        <dbReference type="SAM" id="SignalP"/>
    </source>
</evidence>
<accession>A0ABY7LLZ1</accession>
<proteinExistence type="predicted"/>
<dbReference type="InterPro" id="IPR005151">
    <property type="entry name" value="Tail-specific_protease"/>
</dbReference>
<dbReference type="PANTHER" id="PTHR11261:SF3">
    <property type="entry name" value="RETINOL-BINDING PROTEIN 3"/>
    <property type="match status" value="1"/>
</dbReference>
<evidence type="ECO:0000313" key="4">
    <source>
        <dbReference type="Proteomes" id="UP001211005"/>
    </source>
</evidence>
<dbReference type="Pfam" id="PF14684">
    <property type="entry name" value="Tricorn_C1"/>
    <property type="match status" value="1"/>
</dbReference>
<dbReference type="Gene3D" id="3.90.226.10">
    <property type="entry name" value="2-enoyl-CoA Hydratase, Chain A, domain 1"/>
    <property type="match status" value="1"/>
</dbReference>
<dbReference type="RefSeq" id="WP_269558899.1">
    <property type="nucleotide sequence ID" value="NZ_CP114767.1"/>
</dbReference>
<evidence type="ECO:0000259" key="2">
    <source>
        <dbReference type="SMART" id="SM00245"/>
    </source>
</evidence>
<dbReference type="PANTHER" id="PTHR11261">
    <property type="entry name" value="INTERPHOTORECEPTOR RETINOID-BINDING PROTEIN"/>
    <property type="match status" value="1"/>
</dbReference>
<dbReference type="SUPFAM" id="SSF50156">
    <property type="entry name" value="PDZ domain-like"/>
    <property type="match status" value="1"/>
</dbReference>
<reference evidence="3 4" key="1">
    <citation type="submission" date="2022-12" db="EMBL/GenBank/DDBJ databases">
        <title>Hymenobacter canadensis sp. nov. isolated from lake water of the Cambridge Bay, Canada.</title>
        <authorList>
            <person name="Kim W.H."/>
            <person name="Lee Y.M."/>
        </authorList>
    </citation>
    <scope>NUCLEOTIDE SEQUENCE [LARGE SCALE GENOMIC DNA]</scope>
    <source>
        <strain evidence="3 4">PAMC 29467</strain>
    </source>
</reference>
<dbReference type="SMART" id="SM00245">
    <property type="entry name" value="TSPc"/>
    <property type="match status" value="1"/>
</dbReference>
<protein>
    <submittedName>
        <fullName evidence="3">S41 family peptidase</fullName>
    </submittedName>
</protein>
<gene>
    <name evidence="3" type="ORF">O3303_13400</name>
</gene>
<dbReference type="InterPro" id="IPR028204">
    <property type="entry name" value="Tricorn_C1"/>
</dbReference>
<dbReference type="EMBL" id="CP114767">
    <property type="protein sequence ID" value="WBA40814.1"/>
    <property type="molecule type" value="Genomic_DNA"/>
</dbReference>
<dbReference type="Gene3D" id="2.30.42.10">
    <property type="match status" value="1"/>
</dbReference>